<comment type="caution">
    <text evidence="2">The sequence shown here is derived from an EMBL/GenBank/DDBJ whole genome shotgun (WGS) entry which is preliminary data.</text>
</comment>
<evidence type="ECO:0000259" key="1">
    <source>
        <dbReference type="Pfam" id="PF01548"/>
    </source>
</evidence>
<dbReference type="GO" id="GO:0006313">
    <property type="term" value="P:DNA transposition"/>
    <property type="evidence" value="ECO:0007669"/>
    <property type="project" value="InterPro"/>
</dbReference>
<organism evidence="2">
    <name type="scientific">marine sediment metagenome</name>
    <dbReference type="NCBI Taxonomy" id="412755"/>
    <lineage>
        <taxon>unclassified sequences</taxon>
        <taxon>metagenomes</taxon>
        <taxon>ecological metagenomes</taxon>
    </lineage>
</organism>
<name>X1FUL0_9ZZZZ</name>
<dbReference type="Pfam" id="PF01548">
    <property type="entry name" value="DEDD_Tnp_IS110"/>
    <property type="match status" value="1"/>
</dbReference>
<reference evidence="2" key="1">
    <citation type="journal article" date="2014" name="Front. Microbiol.">
        <title>High frequency of phylogenetically diverse reductive dehalogenase-homologous genes in deep subseafloor sedimentary metagenomes.</title>
        <authorList>
            <person name="Kawai M."/>
            <person name="Futagami T."/>
            <person name="Toyoda A."/>
            <person name="Takaki Y."/>
            <person name="Nishi S."/>
            <person name="Hori S."/>
            <person name="Arai W."/>
            <person name="Tsubouchi T."/>
            <person name="Morono Y."/>
            <person name="Uchiyama I."/>
            <person name="Ito T."/>
            <person name="Fujiyama A."/>
            <person name="Inagaki F."/>
            <person name="Takami H."/>
        </authorList>
    </citation>
    <scope>NUCLEOTIDE SEQUENCE</scope>
    <source>
        <strain evidence="2">Expedition CK06-06</strain>
    </source>
</reference>
<dbReference type="GO" id="GO:0004803">
    <property type="term" value="F:transposase activity"/>
    <property type="evidence" value="ECO:0007669"/>
    <property type="project" value="InterPro"/>
</dbReference>
<accession>X1FUL0</accession>
<evidence type="ECO:0000313" key="2">
    <source>
        <dbReference type="EMBL" id="GAH48707.1"/>
    </source>
</evidence>
<feature type="non-terminal residue" evidence="2">
    <location>
        <position position="127"/>
    </location>
</feature>
<dbReference type="InterPro" id="IPR002525">
    <property type="entry name" value="Transp_IS110-like_N"/>
</dbReference>
<feature type="domain" description="Transposase IS110-like N-terminal" evidence="1">
    <location>
        <begin position="7"/>
        <end position="119"/>
    </location>
</feature>
<protein>
    <recommendedName>
        <fullName evidence="1">Transposase IS110-like N-terminal domain-containing protein</fullName>
    </recommendedName>
</protein>
<gene>
    <name evidence="2" type="ORF">S03H2_31439</name>
</gene>
<proteinExistence type="predicted"/>
<dbReference type="EMBL" id="BARU01019062">
    <property type="protein sequence ID" value="GAH48707.1"/>
    <property type="molecule type" value="Genomic_DNA"/>
</dbReference>
<sequence length="127" mass="14815">MKRLSGGIDVGSESHHILILDEEDNVLYNQKVAHKLNEFTENINLFKQIEKREGGKISFALEGKNGYSAPLDRILLDRGFTLYNVDNLKLKRFREAFAGEWRDDHRDSLMLSKMLKLKEHINSQREK</sequence>
<dbReference type="AlphaFoldDB" id="X1FUL0"/>
<dbReference type="GO" id="GO:0003677">
    <property type="term" value="F:DNA binding"/>
    <property type="evidence" value="ECO:0007669"/>
    <property type="project" value="InterPro"/>
</dbReference>